<dbReference type="eggNOG" id="ENOG5030729">
    <property type="taxonomic scope" value="Bacteria"/>
</dbReference>
<comment type="caution">
    <text evidence="1">The sequence shown here is derived from an EMBL/GenBank/DDBJ whole genome shotgun (WGS) entry which is preliminary data.</text>
</comment>
<dbReference type="STRING" id="160454.RV10_GL004921"/>
<dbReference type="OrthoDB" id="9974230at2"/>
<dbReference type="HOGENOM" id="CLU_1683855_0_0_9"/>
<protein>
    <submittedName>
        <fullName evidence="1">Uncharacterized protein</fullName>
    </submittedName>
</protein>
<dbReference type="EMBL" id="AJAQ01000014">
    <property type="protein sequence ID" value="EOH94862.1"/>
    <property type="molecule type" value="Genomic_DNA"/>
</dbReference>
<evidence type="ECO:0000313" key="1">
    <source>
        <dbReference type="EMBL" id="EOH94862.1"/>
    </source>
</evidence>
<keyword evidence="2" id="KW-1185">Reference proteome</keyword>
<reference evidence="1 2" key="1">
    <citation type="submission" date="2013-02" db="EMBL/GenBank/DDBJ databases">
        <title>The Genome Sequence of Enterococcus pallens BAA-351.</title>
        <authorList>
            <consortium name="The Broad Institute Genome Sequencing Platform"/>
            <consortium name="The Broad Institute Genome Sequencing Center for Infectious Disease"/>
            <person name="Earl A.M."/>
            <person name="Gilmore M.S."/>
            <person name="Lebreton F."/>
            <person name="Walker B."/>
            <person name="Young S.K."/>
            <person name="Zeng Q."/>
            <person name="Gargeya S."/>
            <person name="Fitzgerald M."/>
            <person name="Haas B."/>
            <person name="Abouelleil A."/>
            <person name="Alvarado L."/>
            <person name="Arachchi H.M."/>
            <person name="Berlin A.M."/>
            <person name="Chapman S.B."/>
            <person name="Dewar J."/>
            <person name="Goldberg J."/>
            <person name="Griggs A."/>
            <person name="Gujja S."/>
            <person name="Hansen M."/>
            <person name="Howarth C."/>
            <person name="Imamovic A."/>
            <person name="Larimer J."/>
            <person name="McCowan C."/>
            <person name="Murphy C."/>
            <person name="Neiman D."/>
            <person name="Pearson M."/>
            <person name="Priest M."/>
            <person name="Roberts A."/>
            <person name="Saif S."/>
            <person name="Shea T."/>
            <person name="Sisk P."/>
            <person name="Sykes S."/>
            <person name="Wortman J."/>
            <person name="Nusbaum C."/>
            <person name="Birren B."/>
        </authorList>
    </citation>
    <scope>NUCLEOTIDE SEQUENCE [LARGE SCALE GENOMIC DNA]</scope>
    <source>
        <strain evidence="1 2">ATCC BAA-351</strain>
    </source>
</reference>
<dbReference type="AlphaFoldDB" id="R2QEE7"/>
<organism evidence="1 2">
    <name type="scientific">Enterococcus pallens ATCC BAA-351</name>
    <dbReference type="NCBI Taxonomy" id="1158607"/>
    <lineage>
        <taxon>Bacteria</taxon>
        <taxon>Bacillati</taxon>
        <taxon>Bacillota</taxon>
        <taxon>Bacilli</taxon>
        <taxon>Lactobacillales</taxon>
        <taxon>Enterococcaceae</taxon>
        <taxon>Enterococcus</taxon>
    </lineage>
</organism>
<dbReference type="PATRIC" id="fig|1158607.3.peg.1747"/>
<dbReference type="Proteomes" id="UP000013782">
    <property type="component" value="Unassembled WGS sequence"/>
</dbReference>
<evidence type="ECO:0000313" key="2">
    <source>
        <dbReference type="Proteomes" id="UP000013782"/>
    </source>
</evidence>
<accession>R2QEE7</accession>
<dbReference type="RefSeq" id="WP_010756781.1">
    <property type="nucleotide sequence ID" value="NZ_ASWD01000006.1"/>
</dbReference>
<proteinExistence type="predicted"/>
<gene>
    <name evidence="1" type="ORF">UAU_01784</name>
</gene>
<name>R2QEE7_9ENTE</name>
<sequence length="156" mass="18259">MNDKLTVKKLIEDLELLDHLEKAKTNRTSHICLDEHPIFGKQEKIDIENELNEMYPEYTFEIILVMSGFGQDLKITNKQAKAKYDSMAKTRTYGELHEHLIEKYGITKASFLKENPNKRINDIQFNEILDFQLSLDKLVSFAYDRMNSLGNDEEIN</sequence>